<dbReference type="HOGENOM" id="CLU_181053_0_0_1"/>
<reference evidence="3 5" key="1">
    <citation type="journal article" date="2011" name="Nature">
        <title>The Medicago genome provides insight into the evolution of rhizobial symbioses.</title>
        <authorList>
            <person name="Young N.D."/>
            <person name="Debelle F."/>
            <person name="Oldroyd G.E."/>
            <person name="Geurts R."/>
            <person name="Cannon S.B."/>
            <person name="Udvardi M.K."/>
            <person name="Benedito V.A."/>
            <person name="Mayer K.F."/>
            <person name="Gouzy J."/>
            <person name="Schoof H."/>
            <person name="Van de Peer Y."/>
            <person name="Proost S."/>
            <person name="Cook D.R."/>
            <person name="Meyers B.C."/>
            <person name="Spannagl M."/>
            <person name="Cheung F."/>
            <person name="De Mita S."/>
            <person name="Krishnakumar V."/>
            <person name="Gundlach H."/>
            <person name="Zhou S."/>
            <person name="Mudge J."/>
            <person name="Bharti A.K."/>
            <person name="Murray J.D."/>
            <person name="Naoumkina M.A."/>
            <person name="Rosen B."/>
            <person name="Silverstein K.A."/>
            <person name="Tang H."/>
            <person name="Rombauts S."/>
            <person name="Zhao P.X."/>
            <person name="Zhou P."/>
            <person name="Barbe V."/>
            <person name="Bardou P."/>
            <person name="Bechner M."/>
            <person name="Bellec A."/>
            <person name="Berger A."/>
            <person name="Berges H."/>
            <person name="Bidwell S."/>
            <person name="Bisseling T."/>
            <person name="Choisne N."/>
            <person name="Couloux A."/>
            <person name="Denny R."/>
            <person name="Deshpande S."/>
            <person name="Dai X."/>
            <person name="Doyle J.J."/>
            <person name="Dudez A.M."/>
            <person name="Farmer A.D."/>
            <person name="Fouteau S."/>
            <person name="Franken C."/>
            <person name="Gibelin C."/>
            <person name="Gish J."/>
            <person name="Goldstein S."/>
            <person name="Gonzalez A.J."/>
            <person name="Green P.J."/>
            <person name="Hallab A."/>
            <person name="Hartog M."/>
            <person name="Hua A."/>
            <person name="Humphray S.J."/>
            <person name="Jeong D.H."/>
            <person name="Jing Y."/>
            <person name="Jocker A."/>
            <person name="Kenton S.M."/>
            <person name="Kim D.J."/>
            <person name="Klee K."/>
            <person name="Lai H."/>
            <person name="Lang C."/>
            <person name="Lin S."/>
            <person name="Macmil S.L."/>
            <person name="Magdelenat G."/>
            <person name="Matthews L."/>
            <person name="McCorrison J."/>
            <person name="Monaghan E.L."/>
            <person name="Mun J.H."/>
            <person name="Najar F.Z."/>
            <person name="Nicholson C."/>
            <person name="Noirot C."/>
            <person name="O'Bleness M."/>
            <person name="Paule C.R."/>
            <person name="Poulain J."/>
            <person name="Prion F."/>
            <person name="Qin B."/>
            <person name="Qu C."/>
            <person name="Retzel E.F."/>
            <person name="Riddle C."/>
            <person name="Sallet E."/>
            <person name="Samain S."/>
            <person name="Samson N."/>
            <person name="Sanders I."/>
            <person name="Saurat O."/>
            <person name="Scarpelli C."/>
            <person name="Schiex T."/>
            <person name="Segurens B."/>
            <person name="Severin A.J."/>
            <person name="Sherrier D.J."/>
            <person name="Shi R."/>
            <person name="Sims S."/>
            <person name="Singer S.R."/>
            <person name="Sinharoy S."/>
            <person name="Sterck L."/>
            <person name="Viollet A."/>
            <person name="Wang B.B."/>
            <person name="Wang K."/>
            <person name="Wang M."/>
            <person name="Wang X."/>
            <person name="Warfsmann J."/>
            <person name="Weissenbach J."/>
            <person name="White D.D."/>
            <person name="White J.D."/>
            <person name="Wiley G.B."/>
            <person name="Wincker P."/>
            <person name="Xing Y."/>
            <person name="Yang L."/>
            <person name="Yao Z."/>
            <person name="Ying F."/>
            <person name="Zhai J."/>
            <person name="Zhou L."/>
            <person name="Zuber A."/>
            <person name="Denarie J."/>
            <person name="Dixon R.A."/>
            <person name="May G.D."/>
            <person name="Schwartz D.C."/>
            <person name="Rogers J."/>
            <person name="Quetier F."/>
            <person name="Town C.D."/>
            <person name="Roe B.A."/>
        </authorList>
    </citation>
    <scope>NUCLEOTIDE SEQUENCE [LARGE SCALE GENOMIC DNA]</scope>
    <source>
        <strain evidence="3">A17</strain>
        <strain evidence="4 5">cv. Jemalong A17</strain>
    </source>
</reference>
<name>A0A072VLD0_MEDTR</name>
<evidence type="ECO:0000313" key="5">
    <source>
        <dbReference type="Proteomes" id="UP000002051"/>
    </source>
</evidence>
<proteinExistence type="predicted"/>
<dbReference type="EMBL" id="CM001218">
    <property type="protein sequence ID" value="KEH38940.1"/>
    <property type="molecule type" value="Genomic_DNA"/>
</dbReference>
<organism evidence="3 5">
    <name type="scientific">Medicago truncatula</name>
    <name type="common">Barrel medic</name>
    <name type="synonym">Medicago tribuloides</name>
    <dbReference type="NCBI Taxonomy" id="3880"/>
    <lineage>
        <taxon>Eukaryota</taxon>
        <taxon>Viridiplantae</taxon>
        <taxon>Streptophyta</taxon>
        <taxon>Embryophyta</taxon>
        <taxon>Tracheophyta</taxon>
        <taxon>Spermatophyta</taxon>
        <taxon>Magnoliopsida</taxon>
        <taxon>eudicotyledons</taxon>
        <taxon>Gunneridae</taxon>
        <taxon>Pentapetalae</taxon>
        <taxon>rosids</taxon>
        <taxon>fabids</taxon>
        <taxon>Fabales</taxon>
        <taxon>Fabaceae</taxon>
        <taxon>Papilionoideae</taxon>
        <taxon>50 kb inversion clade</taxon>
        <taxon>NPAAA clade</taxon>
        <taxon>Hologalegina</taxon>
        <taxon>IRL clade</taxon>
        <taxon>Trifolieae</taxon>
        <taxon>Medicago</taxon>
    </lineage>
</organism>
<feature type="signal peptide" evidence="1">
    <location>
        <begin position="1"/>
        <end position="23"/>
    </location>
</feature>
<protein>
    <submittedName>
        <fullName evidence="3">Nodule Cysteine-Rich (NCR) secreted peptide</fullName>
    </submittedName>
</protein>
<sequence length="52" mass="6071">MAEILKIVYFFIILLSLILVVTSQYSSCATKEECKCPDNKRPACLWKQCYCY</sequence>
<keyword evidence="5" id="KW-1185">Reference proteome</keyword>
<dbReference type="InterPro" id="IPR009810">
    <property type="entry name" value="Nodulin_late_dom"/>
</dbReference>
<dbReference type="Pfam" id="PF07127">
    <property type="entry name" value="Nodulin_late"/>
    <property type="match status" value="1"/>
</dbReference>
<evidence type="ECO:0000313" key="3">
    <source>
        <dbReference type="EMBL" id="KEH38940.1"/>
    </source>
</evidence>
<accession>A0A072VLD0</accession>
<reference evidence="4" key="3">
    <citation type="submission" date="2015-04" db="UniProtKB">
        <authorList>
            <consortium name="EnsemblPlants"/>
        </authorList>
    </citation>
    <scope>IDENTIFICATION</scope>
    <source>
        <strain evidence="4">cv. Jemalong A17</strain>
    </source>
</reference>
<dbReference type="GO" id="GO:0046872">
    <property type="term" value="F:metal ion binding"/>
    <property type="evidence" value="ECO:0007669"/>
    <property type="project" value="InterPro"/>
</dbReference>
<keyword evidence="1" id="KW-0732">Signal</keyword>
<feature type="chain" id="PRO_5014500776" evidence="1">
    <location>
        <begin position="24"/>
        <end position="52"/>
    </location>
</feature>
<reference evidence="3 5" key="2">
    <citation type="journal article" date="2014" name="BMC Genomics">
        <title>An improved genome release (version Mt4.0) for the model legume Medicago truncatula.</title>
        <authorList>
            <person name="Tang H."/>
            <person name="Krishnakumar V."/>
            <person name="Bidwell S."/>
            <person name="Rosen B."/>
            <person name="Chan A."/>
            <person name="Zhou S."/>
            <person name="Gentzbittel L."/>
            <person name="Childs K.L."/>
            <person name="Yandell M."/>
            <person name="Gundlach H."/>
            <person name="Mayer K.F."/>
            <person name="Schwartz D.C."/>
            <person name="Town C.D."/>
        </authorList>
    </citation>
    <scope>GENOME REANNOTATION</scope>
    <source>
        <strain evidence="3">A17</strain>
        <strain evidence="4 5">cv. Jemalong A17</strain>
    </source>
</reference>
<dbReference type="Proteomes" id="UP000002051">
    <property type="component" value="Chromosome 2"/>
</dbReference>
<dbReference type="AlphaFoldDB" id="A0A072VLD0"/>
<gene>
    <name evidence="3" type="ordered locus">MTR_2g084745</name>
</gene>
<feature type="domain" description="Late nodulin" evidence="2">
    <location>
        <begin position="1"/>
        <end position="50"/>
    </location>
</feature>
<evidence type="ECO:0000259" key="2">
    <source>
        <dbReference type="Pfam" id="PF07127"/>
    </source>
</evidence>
<evidence type="ECO:0000313" key="4">
    <source>
        <dbReference type="EnsemblPlants" id="KEH38940"/>
    </source>
</evidence>
<dbReference type="EnsemblPlants" id="KEH38940">
    <property type="protein sequence ID" value="KEH38940"/>
    <property type="gene ID" value="MTR_2g084745"/>
</dbReference>
<evidence type="ECO:0000256" key="1">
    <source>
        <dbReference type="SAM" id="SignalP"/>
    </source>
</evidence>